<evidence type="ECO:0000313" key="3">
    <source>
        <dbReference type="Proteomes" id="UP000241462"/>
    </source>
</evidence>
<name>A0A2T3A7L0_9PEZI</name>
<protein>
    <submittedName>
        <fullName evidence="2">Uncharacterized protein</fullName>
    </submittedName>
</protein>
<feature type="region of interest" description="Disordered" evidence="1">
    <location>
        <begin position="20"/>
        <end position="42"/>
    </location>
</feature>
<dbReference type="AlphaFoldDB" id="A0A2T3A7L0"/>
<evidence type="ECO:0000313" key="2">
    <source>
        <dbReference type="EMBL" id="PSR84358.1"/>
    </source>
</evidence>
<sequence length="204" mass="21606">MGLAGQLRCVGCVSTCCQRPASPQSKPSPGFVSGEPTASPLQVNSRRARIDGSGCLFGQRATATLWKTTNWSGACDWRVCPNTNTLPLSCNGPFPVPASASSVAIHAPTVTRKPSTLPYFQQPPRVAPLSSPQSCHPAPLSQAAPQNKARRVLSRSLAHNPAALARRPLDSSHEHLMLSLSASEVLEEIVPVPARPIVCSRSQS</sequence>
<organism evidence="2 3">
    <name type="scientific">Coniella lustricola</name>
    <dbReference type="NCBI Taxonomy" id="2025994"/>
    <lineage>
        <taxon>Eukaryota</taxon>
        <taxon>Fungi</taxon>
        <taxon>Dikarya</taxon>
        <taxon>Ascomycota</taxon>
        <taxon>Pezizomycotina</taxon>
        <taxon>Sordariomycetes</taxon>
        <taxon>Sordariomycetidae</taxon>
        <taxon>Diaporthales</taxon>
        <taxon>Schizoparmaceae</taxon>
        <taxon>Coniella</taxon>
    </lineage>
</organism>
<feature type="region of interest" description="Disordered" evidence="1">
    <location>
        <begin position="126"/>
        <end position="148"/>
    </location>
</feature>
<evidence type="ECO:0000256" key="1">
    <source>
        <dbReference type="SAM" id="MobiDB-lite"/>
    </source>
</evidence>
<proteinExistence type="predicted"/>
<keyword evidence="3" id="KW-1185">Reference proteome</keyword>
<dbReference type="EMBL" id="KZ678444">
    <property type="protein sequence ID" value="PSR84358.1"/>
    <property type="molecule type" value="Genomic_DNA"/>
</dbReference>
<reference evidence="2 3" key="1">
    <citation type="journal article" date="2018" name="Mycol. Prog.">
        <title>Coniella lustricola, a new species from submerged detritus.</title>
        <authorList>
            <person name="Raudabaugh D.B."/>
            <person name="Iturriaga T."/>
            <person name="Carver A."/>
            <person name="Mondo S."/>
            <person name="Pangilinan J."/>
            <person name="Lipzen A."/>
            <person name="He G."/>
            <person name="Amirebrahimi M."/>
            <person name="Grigoriev I.V."/>
            <person name="Miller A.N."/>
        </authorList>
    </citation>
    <scope>NUCLEOTIDE SEQUENCE [LARGE SCALE GENOMIC DNA]</scope>
    <source>
        <strain evidence="2 3">B22-T-1</strain>
    </source>
</reference>
<dbReference type="InParanoid" id="A0A2T3A7L0"/>
<dbReference type="Proteomes" id="UP000241462">
    <property type="component" value="Unassembled WGS sequence"/>
</dbReference>
<accession>A0A2T3A7L0</accession>
<gene>
    <name evidence="2" type="ORF">BD289DRAFT_262038</name>
</gene>